<dbReference type="STRING" id="183.GCA_002009735_03120"/>
<accession>H2CJA5</accession>
<gene>
    <name evidence="1" type="ORF">Lepil_1354</name>
</gene>
<sequence length="309" mass="35621">MSPSNARSLQPFAPLPPSGTVKQDLFRNNVHGHVTNLLSFKLRSTKVRSELTSFDLNLYSSMEQLVFEHYLAVEQQKEVSIDWAIVESETSNYMNAIEDRFAEVGSNELKSIFFAKTKDYVENFLIYEQMYPRSQFNPWFPLLGVFKRGLLVNPADDPYLLKQINRKPKSATKSSGKNPLMFLIQGAKDRPGQFPVGETYHLQLLILDLLQDRNASLRKPLSIRQMLPFLKKRGYQFKYDYVQINITTPLKKTGLVGSTSDGFFLIRSKEELKASYCFHYHKDMSISAIMSKYRRIAPNFGIDDLEDEC</sequence>
<organism evidence="1 2">
    <name type="scientific">Leptonema illini DSM 21528</name>
    <dbReference type="NCBI Taxonomy" id="929563"/>
    <lineage>
        <taxon>Bacteria</taxon>
        <taxon>Pseudomonadati</taxon>
        <taxon>Spirochaetota</taxon>
        <taxon>Spirochaetia</taxon>
        <taxon>Leptospirales</taxon>
        <taxon>Leptospiraceae</taxon>
        <taxon>Leptonema</taxon>
    </lineage>
</organism>
<dbReference type="EMBL" id="JH597773">
    <property type="protein sequence ID" value="EHQ06045.1"/>
    <property type="molecule type" value="Genomic_DNA"/>
</dbReference>
<dbReference type="Proteomes" id="UP000005737">
    <property type="component" value="Unassembled WGS sequence"/>
</dbReference>
<name>H2CJA5_9LEPT</name>
<evidence type="ECO:0000313" key="1">
    <source>
        <dbReference type="EMBL" id="EHQ06045.1"/>
    </source>
</evidence>
<protein>
    <submittedName>
        <fullName evidence="1">Uncharacterized protein</fullName>
    </submittedName>
</protein>
<reference evidence="1 2" key="1">
    <citation type="submission" date="2011-10" db="EMBL/GenBank/DDBJ databases">
        <title>The Improved High-Quality Draft genome of Leptonema illini DSM 21528.</title>
        <authorList>
            <consortium name="US DOE Joint Genome Institute (JGI-PGF)"/>
            <person name="Lucas S."/>
            <person name="Copeland A."/>
            <person name="Lapidus A."/>
            <person name="Glavina del Rio T."/>
            <person name="Dalin E."/>
            <person name="Tice H."/>
            <person name="Bruce D."/>
            <person name="Goodwin L."/>
            <person name="Pitluck S."/>
            <person name="Peters L."/>
            <person name="Mikhailova N."/>
            <person name="Held B."/>
            <person name="Kyrpides N."/>
            <person name="Mavromatis K."/>
            <person name="Ivanova N."/>
            <person name="Markowitz V."/>
            <person name="Cheng J.-F."/>
            <person name="Hugenholtz P."/>
            <person name="Woyke T."/>
            <person name="Wu D."/>
            <person name="Gronow S."/>
            <person name="Wellnitz S."/>
            <person name="Brambilla E.-M."/>
            <person name="Klenk H.-P."/>
            <person name="Eisen J.A."/>
        </authorList>
    </citation>
    <scope>NUCLEOTIDE SEQUENCE [LARGE SCALE GENOMIC DNA]</scope>
    <source>
        <strain evidence="1 2">DSM 21528</strain>
    </source>
</reference>
<dbReference type="AlphaFoldDB" id="H2CJA5"/>
<keyword evidence="2" id="KW-1185">Reference proteome</keyword>
<proteinExistence type="predicted"/>
<evidence type="ECO:0000313" key="2">
    <source>
        <dbReference type="Proteomes" id="UP000005737"/>
    </source>
</evidence>
<dbReference type="HOGENOM" id="CLU_899540_0_0_12"/>